<organism evidence="1 2">
    <name type="scientific">Rhabditophanes sp. KR3021</name>
    <dbReference type="NCBI Taxonomy" id="114890"/>
    <lineage>
        <taxon>Eukaryota</taxon>
        <taxon>Metazoa</taxon>
        <taxon>Ecdysozoa</taxon>
        <taxon>Nematoda</taxon>
        <taxon>Chromadorea</taxon>
        <taxon>Rhabditida</taxon>
        <taxon>Tylenchina</taxon>
        <taxon>Panagrolaimomorpha</taxon>
        <taxon>Strongyloidoidea</taxon>
        <taxon>Alloionematidae</taxon>
        <taxon>Rhabditophanes</taxon>
    </lineage>
</organism>
<evidence type="ECO:0000313" key="2">
    <source>
        <dbReference type="WBParaSite" id="RSKR_0000774900.1"/>
    </source>
</evidence>
<accession>A0AC35U455</accession>
<dbReference type="WBParaSite" id="RSKR_0000774900.1">
    <property type="protein sequence ID" value="RSKR_0000774900.1"/>
    <property type="gene ID" value="RSKR_0000774900"/>
</dbReference>
<proteinExistence type="predicted"/>
<dbReference type="Proteomes" id="UP000095286">
    <property type="component" value="Unplaced"/>
</dbReference>
<sequence length="299" mass="33045">MFKVTTFFLSSFVLLASVDSFELDHKLVKSIIGSFANTCTVCKFAERVTLDDFPLADVQINLEDKCDVLPTSYSGICKRATGKVVDMGYEKVTAYFKDQNCDDYCGSNTLPITNELACQPIHYMYDNSDSLIETLKKHSTDVCKSETDVMKCIKKIDSVVDIGKGIAKRSIIRLALRIDSMTVCGINYAESEKGKLVVENARLEADGTTNQQIECILFKELIAFYRKSFGFDSNGQPNQTSIQFLLTVAKTVTAVCKKIDLCKNQPKICTDCDDFGQGMIPLLGQFLPGILAGLVDVSS</sequence>
<name>A0AC35U455_9BILA</name>
<protein>
    <submittedName>
        <fullName evidence="2">Saposin B-type domain-containing protein</fullName>
    </submittedName>
</protein>
<reference evidence="2" key="1">
    <citation type="submission" date="2016-11" db="UniProtKB">
        <authorList>
            <consortium name="WormBaseParasite"/>
        </authorList>
    </citation>
    <scope>IDENTIFICATION</scope>
    <source>
        <strain evidence="2">KR3021</strain>
    </source>
</reference>
<evidence type="ECO:0000313" key="1">
    <source>
        <dbReference type="Proteomes" id="UP000095286"/>
    </source>
</evidence>